<name>A0A9P5PTQ4_9AGAR</name>
<protein>
    <submittedName>
        <fullName evidence="1">Uncharacterized protein</fullName>
    </submittedName>
</protein>
<dbReference type="AlphaFoldDB" id="A0A9P5PTQ4"/>
<dbReference type="OrthoDB" id="3003917at2759"/>
<organism evidence="1 2">
    <name type="scientific">Rhodocollybia butyracea</name>
    <dbReference type="NCBI Taxonomy" id="206335"/>
    <lineage>
        <taxon>Eukaryota</taxon>
        <taxon>Fungi</taxon>
        <taxon>Dikarya</taxon>
        <taxon>Basidiomycota</taxon>
        <taxon>Agaricomycotina</taxon>
        <taxon>Agaricomycetes</taxon>
        <taxon>Agaricomycetidae</taxon>
        <taxon>Agaricales</taxon>
        <taxon>Marasmiineae</taxon>
        <taxon>Omphalotaceae</taxon>
        <taxon>Rhodocollybia</taxon>
    </lineage>
</organism>
<keyword evidence="2" id="KW-1185">Reference proteome</keyword>
<sequence length="300" mass="32886">MLFKSKNKAPTATTAATASFWLSESHPRKQDKPTKHEPSVTVLVEATPSKPVRTVSMSQVHIADSTTILVEATPVKSPAWKRWRRRRYLESSSPDILMLTPGKGACADEPFIDDDAEWTVSTPMKTSCGQGGMLVSIPDHRRVLTILPSPDAENCYQSRQGFINRKRRSRSEQNWKSSITLSHNGNAVEGFINSDTSKDNKSDCVVDAATPNCSNRLPLSSLPYTPATAATSIAFPANYSFSYTAGGIFQALGSGKGRTFSFIKNSPPIDPLRGLNWGELRNGLHNHTKHTHNLLLSSGF</sequence>
<comment type="caution">
    <text evidence="1">The sequence shown here is derived from an EMBL/GenBank/DDBJ whole genome shotgun (WGS) entry which is preliminary data.</text>
</comment>
<evidence type="ECO:0000313" key="2">
    <source>
        <dbReference type="Proteomes" id="UP000772434"/>
    </source>
</evidence>
<reference evidence="1" key="1">
    <citation type="submission" date="2020-11" db="EMBL/GenBank/DDBJ databases">
        <authorList>
            <consortium name="DOE Joint Genome Institute"/>
            <person name="Ahrendt S."/>
            <person name="Riley R."/>
            <person name="Andreopoulos W."/>
            <person name="Labutti K."/>
            <person name="Pangilinan J."/>
            <person name="Ruiz-Duenas F.J."/>
            <person name="Barrasa J.M."/>
            <person name="Sanchez-Garcia M."/>
            <person name="Camarero S."/>
            <person name="Miyauchi S."/>
            <person name="Serrano A."/>
            <person name="Linde D."/>
            <person name="Babiker R."/>
            <person name="Drula E."/>
            <person name="Ayuso-Fernandez I."/>
            <person name="Pacheco R."/>
            <person name="Padilla G."/>
            <person name="Ferreira P."/>
            <person name="Barriuso J."/>
            <person name="Kellner H."/>
            <person name="Castanera R."/>
            <person name="Alfaro M."/>
            <person name="Ramirez L."/>
            <person name="Pisabarro A.G."/>
            <person name="Kuo A."/>
            <person name="Tritt A."/>
            <person name="Lipzen A."/>
            <person name="He G."/>
            <person name="Yan M."/>
            <person name="Ng V."/>
            <person name="Cullen D."/>
            <person name="Martin F."/>
            <person name="Rosso M.-N."/>
            <person name="Henrissat B."/>
            <person name="Hibbett D."/>
            <person name="Martinez A.T."/>
            <person name="Grigoriev I.V."/>
        </authorList>
    </citation>
    <scope>NUCLEOTIDE SEQUENCE</scope>
    <source>
        <strain evidence="1">AH 40177</strain>
    </source>
</reference>
<evidence type="ECO:0000313" key="1">
    <source>
        <dbReference type="EMBL" id="KAF9067805.1"/>
    </source>
</evidence>
<dbReference type="Proteomes" id="UP000772434">
    <property type="component" value="Unassembled WGS sequence"/>
</dbReference>
<proteinExistence type="predicted"/>
<dbReference type="EMBL" id="JADNRY010000068">
    <property type="protein sequence ID" value="KAF9067805.1"/>
    <property type="molecule type" value="Genomic_DNA"/>
</dbReference>
<accession>A0A9P5PTQ4</accession>
<gene>
    <name evidence="1" type="ORF">BDP27DRAFT_1364616</name>
</gene>